<protein>
    <recommendedName>
        <fullName evidence="2">BppU N-terminal domain-containing protein</fullName>
    </recommendedName>
</protein>
<proteinExistence type="predicted"/>
<reference evidence="1" key="1">
    <citation type="journal article" date="2021" name="Proc. Natl. Acad. Sci. U.S.A.">
        <title>A Catalog of Tens of Thousands of Viruses from Human Metagenomes Reveals Hidden Associations with Chronic Diseases.</title>
        <authorList>
            <person name="Tisza M.J."/>
            <person name="Buck C.B."/>
        </authorList>
    </citation>
    <scope>NUCLEOTIDE SEQUENCE</scope>
    <source>
        <strain evidence="1">CtqBH20</strain>
    </source>
</reference>
<sequence length="243" mass="27063">MITAIFNPDTTMANAYGLWQYDYGQVLRIQGLHLPSAVEVHFSLQETGGTSPSRVGVTKDGVTDVIIPDSMLENDGATRNYDIFAFIYLTDDTSGQTEYKIKLQVKSRPKPEIPGGGENPNIFHEAVQAVQKSADKASESEKQAEGWAHGREDLPERVQDNAKYYAGQAADTAAGIPGRVEEAKKEIDKYVQGKEEQLKGDTGNVYFAAFKVVNGRLKMYSDPEIDKVRFIRIGSRLFYRLNF</sequence>
<organism evidence="1">
    <name type="scientific">Siphoviridae sp. ctqBH20</name>
    <dbReference type="NCBI Taxonomy" id="2825680"/>
    <lineage>
        <taxon>Viruses</taxon>
        <taxon>Duplodnaviria</taxon>
        <taxon>Heunggongvirae</taxon>
        <taxon>Uroviricota</taxon>
        <taxon>Caudoviricetes</taxon>
    </lineage>
</organism>
<evidence type="ECO:0000313" key="1">
    <source>
        <dbReference type="EMBL" id="DAE16538.1"/>
    </source>
</evidence>
<dbReference type="EMBL" id="BK015626">
    <property type="protein sequence ID" value="DAE16538.1"/>
    <property type="molecule type" value="Genomic_DNA"/>
</dbReference>
<name>A0A8S5QC61_9CAUD</name>
<accession>A0A8S5QC61</accession>
<evidence type="ECO:0008006" key="2">
    <source>
        <dbReference type="Google" id="ProtNLM"/>
    </source>
</evidence>